<sequence length="77" mass="8055">MVVEPVVVVVVLTCARLVYGLAVLWTRPARERAWAHALATVVRAAGPGGTVEVTRADGDMLTARSATAVEAAGADRR</sequence>
<keyword evidence="1" id="KW-0472">Membrane</keyword>
<evidence type="ECO:0000313" key="2">
    <source>
        <dbReference type="EMBL" id="WTT16339.1"/>
    </source>
</evidence>
<dbReference type="AlphaFoldDB" id="A0AAU1ZX62"/>
<name>A0AAU1ZX62_9ACTN</name>
<gene>
    <name evidence="2" type="ORF">OHA22_12785</name>
</gene>
<feature type="transmembrane region" description="Helical" evidence="1">
    <location>
        <begin position="6"/>
        <end position="25"/>
    </location>
</feature>
<evidence type="ECO:0000256" key="1">
    <source>
        <dbReference type="SAM" id="Phobius"/>
    </source>
</evidence>
<reference evidence="2" key="1">
    <citation type="submission" date="2022-10" db="EMBL/GenBank/DDBJ databases">
        <title>The complete genomes of actinobacterial strains from the NBC collection.</title>
        <authorList>
            <person name="Joergensen T.S."/>
            <person name="Alvarez Arevalo M."/>
            <person name="Sterndorff E.B."/>
            <person name="Faurdal D."/>
            <person name="Vuksanovic O."/>
            <person name="Mourched A.-S."/>
            <person name="Charusanti P."/>
            <person name="Shaw S."/>
            <person name="Blin K."/>
            <person name="Weber T."/>
        </authorList>
    </citation>
    <scope>NUCLEOTIDE SEQUENCE</scope>
    <source>
        <strain evidence="2">NBC_00093</strain>
    </source>
</reference>
<dbReference type="EMBL" id="CP108222">
    <property type="protein sequence ID" value="WTT16339.1"/>
    <property type="molecule type" value="Genomic_DNA"/>
</dbReference>
<organism evidence="2">
    <name type="scientific">Streptomyces sp. NBC_00093</name>
    <dbReference type="NCBI Taxonomy" id="2975649"/>
    <lineage>
        <taxon>Bacteria</taxon>
        <taxon>Bacillati</taxon>
        <taxon>Actinomycetota</taxon>
        <taxon>Actinomycetes</taxon>
        <taxon>Kitasatosporales</taxon>
        <taxon>Streptomycetaceae</taxon>
        <taxon>Streptomyces</taxon>
    </lineage>
</organism>
<proteinExistence type="predicted"/>
<keyword evidence="1" id="KW-1133">Transmembrane helix</keyword>
<accession>A0AAU1ZX62</accession>
<keyword evidence="1" id="KW-0812">Transmembrane</keyword>
<protein>
    <submittedName>
        <fullName evidence="2">Uncharacterized protein</fullName>
    </submittedName>
</protein>